<sequence>LKAAIVLPENITYLIKLAHRNAYSLALNAGVINKETVKDLIRKANMEMQSLREKLDAAEKKGESKS</sequence>
<dbReference type="EMBL" id="LFWU01000024">
    <property type="protein sequence ID" value="KON33667.1"/>
    <property type="molecule type" value="Genomic_DNA"/>
</dbReference>
<name>A0A0M0BYI4_9ARCH</name>
<feature type="coiled-coil region" evidence="1">
    <location>
        <begin position="34"/>
        <end position="61"/>
    </location>
</feature>
<comment type="caution">
    <text evidence="2">The sequence shown here is derived from an EMBL/GenBank/DDBJ whole genome shotgun (WGS) entry which is preliminary data.</text>
</comment>
<evidence type="ECO:0000313" key="3">
    <source>
        <dbReference type="Proteomes" id="UP000037237"/>
    </source>
</evidence>
<protein>
    <recommendedName>
        <fullName evidence="4">Cyclodeaminase/cyclohydrolase domain-containing protein</fullName>
    </recommendedName>
</protein>
<evidence type="ECO:0000313" key="2">
    <source>
        <dbReference type="EMBL" id="KON33667.1"/>
    </source>
</evidence>
<organism evidence="2 3">
    <name type="scientific">miscellaneous Crenarchaeota group-1 archaeon SG8-32-1</name>
    <dbReference type="NCBI Taxonomy" id="1685124"/>
    <lineage>
        <taxon>Archaea</taxon>
        <taxon>Candidatus Bathyarchaeota</taxon>
        <taxon>MCG-1</taxon>
    </lineage>
</organism>
<dbReference type="Gene3D" id="6.10.140.760">
    <property type="match status" value="1"/>
</dbReference>
<gene>
    <name evidence="2" type="ORF">AC477_01280</name>
</gene>
<evidence type="ECO:0008006" key="4">
    <source>
        <dbReference type="Google" id="ProtNLM"/>
    </source>
</evidence>
<reference evidence="2 3" key="1">
    <citation type="submission" date="2015-06" db="EMBL/GenBank/DDBJ databases">
        <title>New insights into the roles of widespread benthic archaea in carbon and nitrogen cycling.</title>
        <authorList>
            <person name="Lazar C.S."/>
            <person name="Baker B.J."/>
            <person name="Seitz K.W."/>
            <person name="Hyde A.S."/>
            <person name="Dick G.J."/>
            <person name="Hinrichs K.-U."/>
            <person name="Teske A.P."/>
        </authorList>
    </citation>
    <scope>NUCLEOTIDE SEQUENCE [LARGE SCALE GENOMIC DNA]</scope>
    <source>
        <strain evidence="2">SG8-32-1</strain>
    </source>
</reference>
<dbReference type="AlphaFoldDB" id="A0A0M0BYI4"/>
<dbReference type="Proteomes" id="UP000037237">
    <property type="component" value="Unassembled WGS sequence"/>
</dbReference>
<proteinExistence type="predicted"/>
<feature type="non-terminal residue" evidence="2">
    <location>
        <position position="1"/>
    </location>
</feature>
<evidence type="ECO:0000256" key="1">
    <source>
        <dbReference type="SAM" id="Coils"/>
    </source>
</evidence>
<keyword evidence="1" id="KW-0175">Coiled coil</keyword>
<accession>A0A0M0BYI4</accession>